<name>A0A9P6C4C8_9AGAR</name>
<dbReference type="InterPro" id="IPR045340">
    <property type="entry name" value="DUF6533"/>
</dbReference>
<feature type="transmembrane region" description="Helical" evidence="1">
    <location>
        <begin position="20"/>
        <end position="40"/>
    </location>
</feature>
<evidence type="ECO:0000313" key="4">
    <source>
        <dbReference type="Proteomes" id="UP000807342"/>
    </source>
</evidence>
<accession>A0A9P6C4C8</accession>
<evidence type="ECO:0000256" key="1">
    <source>
        <dbReference type="SAM" id="Phobius"/>
    </source>
</evidence>
<reference evidence="3" key="1">
    <citation type="submission" date="2020-11" db="EMBL/GenBank/DDBJ databases">
        <authorList>
            <consortium name="DOE Joint Genome Institute"/>
            <person name="Ahrendt S."/>
            <person name="Riley R."/>
            <person name="Andreopoulos W."/>
            <person name="Labutti K."/>
            <person name="Pangilinan J."/>
            <person name="Ruiz-Duenas F.J."/>
            <person name="Barrasa J.M."/>
            <person name="Sanchez-Garcia M."/>
            <person name="Camarero S."/>
            <person name="Miyauchi S."/>
            <person name="Serrano A."/>
            <person name="Linde D."/>
            <person name="Babiker R."/>
            <person name="Drula E."/>
            <person name="Ayuso-Fernandez I."/>
            <person name="Pacheco R."/>
            <person name="Padilla G."/>
            <person name="Ferreira P."/>
            <person name="Barriuso J."/>
            <person name="Kellner H."/>
            <person name="Castanera R."/>
            <person name="Alfaro M."/>
            <person name="Ramirez L."/>
            <person name="Pisabarro A.G."/>
            <person name="Kuo A."/>
            <person name="Tritt A."/>
            <person name="Lipzen A."/>
            <person name="He G."/>
            <person name="Yan M."/>
            <person name="Ng V."/>
            <person name="Cullen D."/>
            <person name="Martin F."/>
            <person name="Rosso M.-N."/>
            <person name="Henrissat B."/>
            <person name="Hibbett D."/>
            <person name="Martinez A.T."/>
            <person name="Grigoriev I.V."/>
        </authorList>
    </citation>
    <scope>NUCLEOTIDE SEQUENCE</scope>
    <source>
        <strain evidence="3">MF-IS2</strain>
    </source>
</reference>
<feature type="transmembrane region" description="Helical" evidence="1">
    <location>
        <begin position="240"/>
        <end position="262"/>
    </location>
</feature>
<dbReference type="AlphaFoldDB" id="A0A9P6C4C8"/>
<comment type="caution">
    <text evidence="3">The sequence shown here is derived from an EMBL/GenBank/DDBJ whole genome shotgun (WGS) entry which is preliminary data.</text>
</comment>
<evidence type="ECO:0000259" key="2">
    <source>
        <dbReference type="Pfam" id="PF20151"/>
    </source>
</evidence>
<feature type="domain" description="DUF6533" evidence="2">
    <location>
        <begin position="23"/>
        <end position="68"/>
    </location>
</feature>
<feature type="transmembrane region" description="Helical" evidence="1">
    <location>
        <begin position="52"/>
        <end position="72"/>
    </location>
</feature>
<evidence type="ECO:0000313" key="3">
    <source>
        <dbReference type="EMBL" id="KAF9451132.1"/>
    </source>
</evidence>
<organism evidence="3 4">
    <name type="scientific">Macrolepiota fuliginosa MF-IS2</name>
    <dbReference type="NCBI Taxonomy" id="1400762"/>
    <lineage>
        <taxon>Eukaryota</taxon>
        <taxon>Fungi</taxon>
        <taxon>Dikarya</taxon>
        <taxon>Basidiomycota</taxon>
        <taxon>Agaricomycotina</taxon>
        <taxon>Agaricomycetes</taxon>
        <taxon>Agaricomycetidae</taxon>
        <taxon>Agaricales</taxon>
        <taxon>Agaricineae</taxon>
        <taxon>Agaricaceae</taxon>
        <taxon>Macrolepiota</taxon>
    </lineage>
</organism>
<gene>
    <name evidence="3" type="ORF">P691DRAFT_808789</name>
</gene>
<keyword evidence="1" id="KW-0812">Transmembrane</keyword>
<dbReference type="OrthoDB" id="2952413at2759"/>
<sequence length="273" mass="30651">MSAEVSPLSVDKGSVQEARAIAYGYVAAITIVVYDVILLSREEIEYIYRGRWSLVKLLYILIRFFALVDFSFSEKLTFDYPSLAALNVGISQQSLTHFLPSARYVGYTWVIETLLFLRLRALYSNNMIVTGMLSFVIFRELFIQATTYVFLLVGISTQVHGIVVSPTPGCMPQISSDILGPENQGMANIWVTHLLSNTIEVALTLFKLYRSLKVERGSLLSKLGQMKGWRPVLYVFYRDGTLFSIPMFILSIGGLLGTLGYMQSLGLTTSWSM</sequence>
<keyword evidence="4" id="KW-1185">Reference proteome</keyword>
<dbReference type="EMBL" id="MU151091">
    <property type="protein sequence ID" value="KAF9451132.1"/>
    <property type="molecule type" value="Genomic_DNA"/>
</dbReference>
<protein>
    <recommendedName>
        <fullName evidence="2">DUF6533 domain-containing protein</fullName>
    </recommendedName>
</protein>
<dbReference type="Proteomes" id="UP000807342">
    <property type="component" value="Unassembled WGS sequence"/>
</dbReference>
<keyword evidence="1" id="KW-0472">Membrane</keyword>
<proteinExistence type="predicted"/>
<dbReference type="Pfam" id="PF20151">
    <property type="entry name" value="DUF6533"/>
    <property type="match status" value="1"/>
</dbReference>
<keyword evidence="1" id="KW-1133">Transmembrane helix</keyword>